<keyword evidence="3" id="KW-1185">Reference proteome</keyword>
<evidence type="ECO:0000313" key="3">
    <source>
        <dbReference type="Proteomes" id="UP001058974"/>
    </source>
</evidence>
<name>A0A9D4VRY2_PEA</name>
<proteinExistence type="predicted"/>
<dbReference type="EMBL" id="JAMSHJ010000007">
    <property type="protein sequence ID" value="KAI5389143.1"/>
    <property type="molecule type" value="Genomic_DNA"/>
</dbReference>
<dbReference type="AlphaFoldDB" id="A0A9D4VRY2"/>
<gene>
    <name evidence="2" type="ORF">KIW84_074697</name>
</gene>
<reference evidence="2 3" key="1">
    <citation type="journal article" date="2022" name="Nat. Genet.">
        <title>Improved pea reference genome and pan-genome highlight genomic features and evolutionary characteristics.</title>
        <authorList>
            <person name="Yang T."/>
            <person name="Liu R."/>
            <person name="Luo Y."/>
            <person name="Hu S."/>
            <person name="Wang D."/>
            <person name="Wang C."/>
            <person name="Pandey M.K."/>
            <person name="Ge S."/>
            <person name="Xu Q."/>
            <person name="Li N."/>
            <person name="Li G."/>
            <person name="Huang Y."/>
            <person name="Saxena R.K."/>
            <person name="Ji Y."/>
            <person name="Li M."/>
            <person name="Yan X."/>
            <person name="He Y."/>
            <person name="Liu Y."/>
            <person name="Wang X."/>
            <person name="Xiang C."/>
            <person name="Varshney R.K."/>
            <person name="Ding H."/>
            <person name="Gao S."/>
            <person name="Zong X."/>
        </authorList>
    </citation>
    <scope>NUCLEOTIDE SEQUENCE [LARGE SCALE GENOMIC DNA]</scope>
    <source>
        <strain evidence="2 3">cv. Zhongwan 6</strain>
    </source>
</reference>
<protein>
    <submittedName>
        <fullName evidence="2">Uncharacterized protein</fullName>
    </submittedName>
</protein>
<accession>A0A9D4VRY2</accession>
<dbReference type="Gramene" id="Psat07G0469700-T1">
    <property type="protein sequence ID" value="KAI5389143.1"/>
    <property type="gene ID" value="KIW84_074697"/>
</dbReference>
<sequence>MMESLLATQNQSSPTPATPPARTVISEVATSTMLVATAHFAPIMPSGFPWGMPSNSVPEGFAPTFASMPVFSPIMSMPPPVVDTLPRVEDTIYQSEPSEGPDVYEKMDEMKDQFLEVHKELKTLRGKDLFGKSAAELCLVPNVKIPGKFKDNLTGAALHWYMGRDSVSIRTFNDLGDAFVKQYKYNMDMPPDRD</sequence>
<evidence type="ECO:0000256" key="1">
    <source>
        <dbReference type="SAM" id="MobiDB-lite"/>
    </source>
</evidence>
<comment type="caution">
    <text evidence="2">The sequence shown here is derived from an EMBL/GenBank/DDBJ whole genome shotgun (WGS) entry which is preliminary data.</text>
</comment>
<dbReference type="Proteomes" id="UP001058974">
    <property type="component" value="Chromosome 7"/>
</dbReference>
<evidence type="ECO:0000313" key="2">
    <source>
        <dbReference type="EMBL" id="KAI5389143.1"/>
    </source>
</evidence>
<feature type="region of interest" description="Disordered" evidence="1">
    <location>
        <begin position="1"/>
        <end position="22"/>
    </location>
</feature>
<feature type="compositionally biased region" description="Polar residues" evidence="1">
    <location>
        <begin position="1"/>
        <end position="11"/>
    </location>
</feature>
<organism evidence="2 3">
    <name type="scientific">Pisum sativum</name>
    <name type="common">Garden pea</name>
    <name type="synonym">Lathyrus oleraceus</name>
    <dbReference type="NCBI Taxonomy" id="3888"/>
    <lineage>
        <taxon>Eukaryota</taxon>
        <taxon>Viridiplantae</taxon>
        <taxon>Streptophyta</taxon>
        <taxon>Embryophyta</taxon>
        <taxon>Tracheophyta</taxon>
        <taxon>Spermatophyta</taxon>
        <taxon>Magnoliopsida</taxon>
        <taxon>eudicotyledons</taxon>
        <taxon>Gunneridae</taxon>
        <taxon>Pentapetalae</taxon>
        <taxon>rosids</taxon>
        <taxon>fabids</taxon>
        <taxon>Fabales</taxon>
        <taxon>Fabaceae</taxon>
        <taxon>Papilionoideae</taxon>
        <taxon>50 kb inversion clade</taxon>
        <taxon>NPAAA clade</taxon>
        <taxon>Hologalegina</taxon>
        <taxon>IRL clade</taxon>
        <taxon>Fabeae</taxon>
        <taxon>Lathyrus</taxon>
    </lineage>
</organism>